<accession>A0A851NH34</accession>
<dbReference type="OrthoDB" id="5800423at2759"/>
<dbReference type="SMART" id="SM00333">
    <property type="entry name" value="TUDOR"/>
    <property type="match status" value="4"/>
</dbReference>
<comment type="subcellular location">
    <subcellularLocation>
        <location evidence="2">Cytoplasm</location>
    </subcellularLocation>
    <subcellularLocation>
        <location evidence="1">Nucleus</location>
    </subcellularLocation>
</comment>
<feature type="domain" description="Tudor" evidence="16">
    <location>
        <begin position="945"/>
        <end position="1004"/>
    </location>
</feature>
<feature type="non-terminal residue" evidence="17">
    <location>
        <position position="1"/>
    </location>
</feature>
<protein>
    <recommendedName>
        <fullName evidence="14">RING finger protein 17</fullName>
    </recommendedName>
</protein>
<evidence type="ECO:0000256" key="2">
    <source>
        <dbReference type="ARBA" id="ARBA00004496"/>
    </source>
</evidence>
<dbReference type="SUPFAM" id="SSF63748">
    <property type="entry name" value="Tudor/PWWP/MBT"/>
    <property type="match status" value="5"/>
</dbReference>
<evidence type="ECO:0000313" key="18">
    <source>
        <dbReference type="Proteomes" id="UP000613066"/>
    </source>
</evidence>
<feature type="domain" description="Tudor" evidence="16">
    <location>
        <begin position="725"/>
        <end position="783"/>
    </location>
</feature>
<comment type="function">
    <text evidence="12">Seems to be involved in regulation of transcriptional activity of MYC. In vitro, inhibits DNA-binding activity of Mad-MAX heterodimers. Can recruit Mad transcriptional repressors (MXD1, MXD3, MXD4 and MXI1) to the cytoplasm. May be involved in spermiogenesis.</text>
</comment>
<dbReference type="GO" id="GO:0005737">
    <property type="term" value="C:cytoplasm"/>
    <property type="evidence" value="ECO:0007669"/>
    <property type="project" value="UniProtKB-SubCell"/>
</dbReference>
<keyword evidence="10" id="KW-0744">Spermatogenesis</keyword>
<keyword evidence="18" id="KW-1185">Reference proteome</keyword>
<dbReference type="InterPro" id="IPR047845">
    <property type="entry name" value="RNF17-like_TUDOR_rpt1"/>
</dbReference>
<feature type="compositionally biased region" description="Polar residues" evidence="15">
    <location>
        <begin position="1108"/>
        <end position="1117"/>
    </location>
</feature>
<reference evidence="17" key="1">
    <citation type="submission" date="2019-09" db="EMBL/GenBank/DDBJ databases">
        <title>Bird 10,000 Genomes (B10K) Project - Family phase.</title>
        <authorList>
            <person name="Zhang G."/>
        </authorList>
    </citation>
    <scope>NUCLEOTIDE SEQUENCE</scope>
    <source>
        <strain evidence="17">B10K-DU-001-08</strain>
        <tissue evidence="17">Muscle</tissue>
    </source>
</reference>
<evidence type="ECO:0000256" key="4">
    <source>
        <dbReference type="ARBA" id="ARBA00022490"/>
    </source>
</evidence>
<dbReference type="GO" id="GO:0030154">
    <property type="term" value="P:cell differentiation"/>
    <property type="evidence" value="ECO:0007669"/>
    <property type="project" value="UniProtKB-KW"/>
</dbReference>
<dbReference type="PANTHER" id="PTHR16442">
    <property type="entry name" value="RING FINGER PROTEIN 17"/>
    <property type="match status" value="1"/>
</dbReference>
<dbReference type="InterPro" id="IPR047847">
    <property type="entry name" value="RNF17-like_TUDOR_rpt2"/>
</dbReference>
<evidence type="ECO:0000256" key="12">
    <source>
        <dbReference type="ARBA" id="ARBA00057086"/>
    </source>
</evidence>
<keyword evidence="9" id="KW-0862">Zinc</keyword>
<organism evidence="17 18">
    <name type="scientific">Penelope pileata</name>
    <dbReference type="NCBI Taxonomy" id="1118817"/>
    <lineage>
        <taxon>Eukaryota</taxon>
        <taxon>Metazoa</taxon>
        <taxon>Chordata</taxon>
        <taxon>Craniata</taxon>
        <taxon>Vertebrata</taxon>
        <taxon>Euteleostomi</taxon>
        <taxon>Archelosauria</taxon>
        <taxon>Archosauria</taxon>
        <taxon>Dinosauria</taxon>
        <taxon>Saurischia</taxon>
        <taxon>Theropoda</taxon>
        <taxon>Coelurosauria</taxon>
        <taxon>Aves</taxon>
        <taxon>Neognathae</taxon>
        <taxon>Galloanserae</taxon>
        <taxon>Galliformes</taxon>
        <taxon>Cracidae</taxon>
        <taxon>Penelope</taxon>
    </lineage>
</organism>
<keyword evidence="8" id="KW-0221">Differentiation</keyword>
<keyword evidence="4" id="KW-0963">Cytoplasm</keyword>
<keyword evidence="5" id="KW-0479">Metal-binding</keyword>
<feature type="domain" description="Tudor" evidence="16">
    <location>
        <begin position="1437"/>
        <end position="1497"/>
    </location>
</feature>
<dbReference type="Gene3D" id="2.40.50.90">
    <property type="match status" value="3"/>
</dbReference>
<evidence type="ECO:0000313" key="17">
    <source>
        <dbReference type="EMBL" id="NXC42199.1"/>
    </source>
</evidence>
<feature type="region of interest" description="Disordered" evidence="15">
    <location>
        <begin position="105"/>
        <end position="131"/>
    </location>
</feature>
<dbReference type="Gene3D" id="2.30.30.140">
    <property type="match status" value="4"/>
</dbReference>
<keyword evidence="3" id="KW-0217">Developmental protein</keyword>
<evidence type="ECO:0000256" key="14">
    <source>
        <dbReference type="ARBA" id="ARBA00072636"/>
    </source>
</evidence>
<keyword evidence="6" id="KW-0677">Repeat</keyword>
<evidence type="ECO:0000256" key="1">
    <source>
        <dbReference type="ARBA" id="ARBA00004123"/>
    </source>
</evidence>
<keyword evidence="7" id="KW-0863">Zinc-finger</keyword>
<dbReference type="GO" id="GO:0005634">
    <property type="term" value="C:nucleus"/>
    <property type="evidence" value="ECO:0007669"/>
    <property type="project" value="UniProtKB-SubCell"/>
</dbReference>
<evidence type="ECO:0000256" key="15">
    <source>
        <dbReference type="SAM" id="MobiDB-lite"/>
    </source>
</evidence>
<dbReference type="Proteomes" id="UP000613066">
    <property type="component" value="Unassembled WGS sequence"/>
</dbReference>
<dbReference type="FunFam" id="2.30.30.140:FF:000114">
    <property type="entry name" value="RING finger protein 17"/>
    <property type="match status" value="1"/>
</dbReference>
<evidence type="ECO:0000256" key="11">
    <source>
        <dbReference type="ARBA" id="ARBA00023242"/>
    </source>
</evidence>
<feature type="region of interest" description="Disordered" evidence="15">
    <location>
        <begin position="1106"/>
        <end position="1126"/>
    </location>
</feature>
<keyword evidence="11" id="KW-0539">Nucleus</keyword>
<dbReference type="GO" id="GO:0007283">
    <property type="term" value="P:spermatogenesis"/>
    <property type="evidence" value="ECO:0007669"/>
    <property type="project" value="UniProtKB-KW"/>
</dbReference>
<evidence type="ECO:0000256" key="3">
    <source>
        <dbReference type="ARBA" id="ARBA00022473"/>
    </source>
</evidence>
<dbReference type="CDD" id="cd20415">
    <property type="entry name" value="Tudor_TDRD4_rpt2"/>
    <property type="match status" value="1"/>
</dbReference>
<dbReference type="GO" id="GO:0008270">
    <property type="term" value="F:zinc ion binding"/>
    <property type="evidence" value="ECO:0007669"/>
    <property type="project" value="UniProtKB-KW"/>
</dbReference>
<dbReference type="InterPro" id="IPR035437">
    <property type="entry name" value="SNase_OB-fold_sf"/>
</dbReference>
<proteinExistence type="predicted"/>
<evidence type="ECO:0000256" key="5">
    <source>
        <dbReference type="ARBA" id="ARBA00022723"/>
    </source>
</evidence>
<evidence type="ECO:0000256" key="7">
    <source>
        <dbReference type="ARBA" id="ARBA00022771"/>
    </source>
</evidence>
<dbReference type="CDD" id="cd20414">
    <property type="entry name" value="Tudor_TDRD4_rpt1"/>
    <property type="match status" value="1"/>
</dbReference>
<feature type="non-terminal residue" evidence="17">
    <location>
        <position position="1581"/>
    </location>
</feature>
<dbReference type="PANTHER" id="PTHR16442:SF1">
    <property type="entry name" value="RING FINGER PROTEIN 17"/>
    <property type="match status" value="1"/>
</dbReference>
<evidence type="ECO:0000256" key="10">
    <source>
        <dbReference type="ARBA" id="ARBA00022871"/>
    </source>
</evidence>
<sequence>MMSRKKEFSVDGSGEEELKRRKLKAIRQCLKILEEDFAEPSYGRSDLCRMPKDMNVKELHDDVKDEETDLLSSTEVGTALAVKLGLIEIWRGLVYRRPFSPNTGEKNAERLVSSSGGQKCKRVPAPSTDTENKTVEDIDEALWMGVCSLSYLQDADEVLKCLELKAKEEGDKVAEIVDKKFDEFITSVLSRKKKLCAELVKSIDDYSADIAKAKQFIEEKKKCLMGAIRIAKELKTTPSVRAYCDLTQVIYDLKLPVDTELSRVNSLKEKAVPRLFLNTDEITSLLKNMGNIDWETSVHEDNGKHSLTCDGKEEIPSCDNQIPVDSMFPAPNRESKMKALASKLGVDEGMKNVQVQESLAVVHHQNVPAIPKPPSSPDVIIEEIFEDYMEKRHPDEQKKELFKKETCSEHKAGSKELVFVSHVVNPCHFYIRRYSQKKEGVLLEKKLNRFCCNKSSCFLPSDILELGVRAFIKSKETGMWCRGTITKLIPMKAKDEQKTHGPVRCRVCETAAMEIFLMDFGSLEVLNFSSRCVSAGRPDPGALQTVETDEISSLVRKPDKHVEAELAAIPPLAVRCSLKDIVPKNASEGWGEEAKKKFLAMVNNKVVLMTIFREEDGVLIVDLRKPPYNKISNDMPLSLKDTLVFLDLARFKSNLPNHLENSTVCQYSPPKMPQEGEVVSVIVCHISSPSDFYLQLADVQDDLAFPKKIEETHKHKDSKDLTVVCPVEGQACIAKRKNGNWYRAQIIGLPRSQEVVVKYVDFGDVANVTLTDIRKVEDEFLSFPVKAIRCRLAYVEPYEAAEEWSRGATERFKEMTADRFMVCSVVEILDNILSVELFDSHAARGSGSSVNCQLVEDDLAAYIPGYIEIWDASPEVPENLKAINTKALEEQDLRSLLKKELQVIVSHVVSPSKIFVQSLSSESKLKSLQEKMATLYKESQPPSVKWESGMHCVVYVCDLNQWHRGQISRIVSETTAEVLLYDSGAEKTVDISCLRKLEKNLKRSRALAIECSLVDISPTGGSTQWTATVCECISYYLTGVQAKVIVQEVDVAGALPVRIVCKDEAGQWMDISEHLIKKGLAFKNTRTEKAAVACAVPKKHPSVRLEQENPQLNSHNSKPAHARSCSDGEGIVVSKSEQKSQETSESLLPLGRDEVYKAPVVPEARTFQAVVSCVERDGTIYVIPKSFESELNKLMVEIQSNFKCLGLLEPYSWKKEEACVVRGSDTRWYRGKIVELGGGTLLVEYVDHGCTERVPQCHLYPTTLYTAIPPFCIPCALHQTIPIGNFWQQDAVDLLQELLTNEEVEVHVQELPEDPWGKLSVRMYFDGMSVSSFMAHQKFCVAQDCQDLPKQELVEKCTPALSVYTLPQLPVPGEIFPVRVTHFVTPKEVYICLAPREDPAKQPAVEGDAKCLSELESLDEALKWCNDRVDTLPLLTDFRTEMPCLVEYKDGLWYRAKFLSVEEFDPVKILIQFVDYGNFSVVPTSKLRHIPHHLLQYPVQAVQATLAGFKPPLRDTNIKRIPYCPEWSVEALWAMMDCTEGKQLSASILALSPEVTITLYEDDQKPVHMKLVEMGLADLEE</sequence>
<evidence type="ECO:0000259" key="16">
    <source>
        <dbReference type="PROSITE" id="PS50304"/>
    </source>
</evidence>
<feature type="domain" description="Tudor" evidence="16">
    <location>
        <begin position="1212"/>
        <end position="1269"/>
    </location>
</feature>
<evidence type="ECO:0000256" key="8">
    <source>
        <dbReference type="ARBA" id="ARBA00022782"/>
    </source>
</evidence>
<dbReference type="EMBL" id="WBMW01002125">
    <property type="protein sequence ID" value="NXC42199.1"/>
    <property type="molecule type" value="Genomic_DNA"/>
</dbReference>
<dbReference type="SUPFAM" id="SSF50199">
    <property type="entry name" value="Staphylococcal nuclease"/>
    <property type="match status" value="1"/>
</dbReference>
<name>A0A851NH34_9GALL</name>
<dbReference type="Pfam" id="PF00567">
    <property type="entry name" value="TUDOR"/>
    <property type="match status" value="5"/>
</dbReference>
<gene>
    <name evidence="17" type="primary">Rnf17</name>
    <name evidence="17" type="ORF">PENPIL_R09847</name>
</gene>
<dbReference type="InterPro" id="IPR002999">
    <property type="entry name" value="Tudor"/>
</dbReference>
<comment type="caution">
    <text evidence="17">The sequence shown here is derived from an EMBL/GenBank/DDBJ whole genome shotgun (WGS) entry which is preliminary data.</text>
</comment>
<evidence type="ECO:0000256" key="13">
    <source>
        <dbReference type="ARBA" id="ARBA00062119"/>
    </source>
</evidence>
<dbReference type="PROSITE" id="PS50304">
    <property type="entry name" value="TUDOR"/>
    <property type="match status" value="4"/>
</dbReference>
<evidence type="ECO:0000256" key="6">
    <source>
        <dbReference type="ARBA" id="ARBA00022737"/>
    </source>
</evidence>
<evidence type="ECO:0000256" key="9">
    <source>
        <dbReference type="ARBA" id="ARBA00022833"/>
    </source>
</evidence>
<comment type="subunit">
    <text evidence="13">Interacts with MXD1, MXD3, MXD4, MXI1 and PIWIL1. Self-associates.</text>
</comment>